<organism evidence="1 2">
    <name type="scientific">Mycoplasmopsis verecunda</name>
    <dbReference type="NCBI Taxonomy" id="171291"/>
    <lineage>
        <taxon>Bacteria</taxon>
        <taxon>Bacillati</taxon>
        <taxon>Mycoplasmatota</taxon>
        <taxon>Mycoplasmoidales</taxon>
        <taxon>Metamycoplasmataceae</taxon>
        <taxon>Mycoplasmopsis</taxon>
    </lineage>
</organism>
<dbReference type="AlphaFoldDB" id="A0A1T4KFV0"/>
<accession>A0A1T4KFV0</accession>
<protein>
    <submittedName>
        <fullName evidence="1">Uncharacterized protein</fullName>
    </submittedName>
</protein>
<dbReference type="RefSeq" id="WP_078746795.1">
    <property type="nucleotide sequence ID" value="NZ_CP137850.1"/>
</dbReference>
<keyword evidence="2" id="KW-1185">Reference proteome</keyword>
<gene>
    <name evidence="1" type="ORF">SAMN02745154_00043</name>
</gene>
<evidence type="ECO:0000313" key="1">
    <source>
        <dbReference type="EMBL" id="SJZ41284.1"/>
    </source>
</evidence>
<dbReference type="Proteomes" id="UP000190389">
    <property type="component" value="Unassembled WGS sequence"/>
</dbReference>
<evidence type="ECO:0000313" key="2">
    <source>
        <dbReference type="Proteomes" id="UP000190389"/>
    </source>
</evidence>
<proteinExistence type="predicted"/>
<name>A0A1T4KFV0_9BACT</name>
<dbReference type="EMBL" id="FUXF01000002">
    <property type="protein sequence ID" value="SJZ41284.1"/>
    <property type="molecule type" value="Genomic_DNA"/>
</dbReference>
<reference evidence="2" key="1">
    <citation type="submission" date="2017-02" db="EMBL/GenBank/DDBJ databases">
        <authorList>
            <person name="Varghese N."/>
            <person name="Submissions S."/>
        </authorList>
    </citation>
    <scope>NUCLEOTIDE SEQUENCE [LARGE SCALE GENOMIC DNA]</scope>
    <source>
        <strain evidence="2">ATCC 27862</strain>
    </source>
</reference>
<sequence>MLTDKKFNNKNIICLEYIKRVDKTYTTQSQIPKYSHFIIRPFEDKRKQEELNKEMNQAKQQNIKFLMIK</sequence>